<gene>
    <name evidence="3" type="primary">LOC136088057</name>
</gene>
<dbReference type="Gene3D" id="3.30.420.10">
    <property type="entry name" value="Ribonuclease H-like superfamily/Ribonuclease H"/>
    <property type="match status" value="1"/>
</dbReference>
<sequence>MQFVEFDEIGFSGDQGKQYIICRLGAKRHLKLVVNNEKINYTVGNCGNATGTILPLFVVYKSISRLYKYWGVGGPPNTVFTTSKSGWMEEKQFIQWLTKVFIPTSKLIPVLDGHVTHVTYDVGRTCIGNNIRLICLPAHSSNILQPLDVGVCCHVKRVWHKLLTEFYAAKSFNNLTKENFIQLQAKLFSSGDAFTRTQIIAGFQNTHLFPLDISKIDKSK</sequence>
<feature type="domain" description="DDE-1" evidence="1">
    <location>
        <begin position="42"/>
        <end position="163"/>
    </location>
</feature>
<name>A0ABM4D0N5_HYDVU</name>
<dbReference type="PANTHER" id="PTHR19303">
    <property type="entry name" value="TRANSPOSON"/>
    <property type="match status" value="1"/>
</dbReference>
<evidence type="ECO:0000313" key="3">
    <source>
        <dbReference type="RefSeq" id="XP_065667777.1"/>
    </source>
</evidence>
<dbReference type="InterPro" id="IPR036397">
    <property type="entry name" value="RNaseH_sf"/>
</dbReference>
<dbReference type="RefSeq" id="XP_065667777.1">
    <property type="nucleotide sequence ID" value="XM_065811705.1"/>
</dbReference>
<dbReference type="PANTHER" id="PTHR19303:SF57">
    <property type="entry name" value="HTH CENPB-TYPE DOMAIN-CONTAINING PROTEIN"/>
    <property type="match status" value="1"/>
</dbReference>
<reference evidence="3" key="1">
    <citation type="submission" date="2025-08" db="UniProtKB">
        <authorList>
            <consortium name="RefSeq"/>
        </authorList>
    </citation>
    <scope>IDENTIFICATION</scope>
</reference>
<keyword evidence="2" id="KW-1185">Reference proteome</keyword>
<dbReference type="Proteomes" id="UP001652625">
    <property type="component" value="Chromosome 12"/>
</dbReference>
<dbReference type="GeneID" id="136088057"/>
<evidence type="ECO:0000259" key="1">
    <source>
        <dbReference type="Pfam" id="PF03184"/>
    </source>
</evidence>
<accession>A0ABM4D0N5</accession>
<dbReference type="Pfam" id="PF03184">
    <property type="entry name" value="DDE_1"/>
    <property type="match status" value="1"/>
</dbReference>
<evidence type="ECO:0000313" key="2">
    <source>
        <dbReference type="Proteomes" id="UP001652625"/>
    </source>
</evidence>
<organism evidence="2 3">
    <name type="scientific">Hydra vulgaris</name>
    <name type="common">Hydra</name>
    <name type="synonym">Hydra attenuata</name>
    <dbReference type="NCBI Taxonomy" id="6087"/>
    <lineage>
        <taxon>Eukaryota</taxon>
        <taxon>Metazoa</taxon>
        <taxon>Cnidaria</taxon>
        <taxon>Hydrozoa</taxon>
        <taxon>Hydroidolina</taxon>
        <taxon>Anthoathecata</taxon>
        <taxon>Aplanulata</taxon>
        <taxon>Hydridae</taxon>
        <taxon>Hydra</taxon>
    </lineage>
</organism>
<dbReference type="InterPro" id="IPR004875">
    <property type="entry name" value="DDE_SF_endonuclease_dom"/>
</dbReference>
<dbReference type="InterPro" id="IPR050863">
    <property type="entry name" value="CenT-Element_Derived"/>
</dbReference>
<proteinExistence type="predicted"/>
<protein>
    <submittedName>
        <fullName evidence="3">Uncharacterized protein LOC136088057</fullName>
    </submittedName>
</protein>